<evidence type="ECO:0000313" key="2">
    <source>
        <dbReference type="EMBL" id="MBK1882618.1"/>
    </source>
</evidence>
<dbReference type="AlphaFoldDB" id="A0A934SC79"/>
<comment type="caution">
    <text evidence="2">The sequence shown here is derived from an EMBL/GenBank/DDBJ whole genome shotgun (WGS) entry which is preliminary data.</text>
</comment>
<evidence type="ECO:0000313" key="3">
    <source>
        <dbReference type="Proteomes" id="UP000603141"/>
    </source>
</evidence>
<dbReference type="Proteomes" id="UP000603141">
    <property type="component" value="Unassembled WGS sequence"/>
</dbReference>
<proteinExistence type="predicted"/>
<feature type="chain" id="PRO_5037509192" evidence="1">
    <location>
        <begin position="22"/>
        <end position="164"/>
    </location>
</feature>
<organism evidence="2 3">
    <name type="scientific">Luteolibacter pohnpeiensis</name>
    <dbReference type="NCBI Taxonomy" id="454153"/>
    <lineage>
        <taxon>Bacteria</taxon>
        <taxon>Pseudomonadati</taxon>
        <taxon>Verrucomicrobiota</taxon>
        <taxon>Verrucomicrobiia</taxon>
        <taxon>Verrucomicrobiales</taxon>
        <taxon>Verrucomicrobiaceae</taxon>
        <taxon>Luteolibacter</taxon>
    </lineage>
</organism>
<dbReference type="RefSeq" id="WP_200269929.1">
    <property type="nucleotide sequence ID" value="NZ_JAENIJ010000012.1"/>
</dbReference>
<feature type="signal peptide" evidence="1">
    <location>
        <begin position="1"/>
        <end position="21"/>
    </location>
</feature>
<dbReference type="EMBL" id="JAENIJ010000012">
    <property type="protein sequence ID" value="MBK1882618.1"/>
    <property type="molecule type" value="Genomic_DNA"/>
</dbReference>
<sequence>MFQRITVLIAMIALSICGARAGGKADEKLSISFHVETEASDNPKMIVPFKMPDGSTKYFRRVPDFSVRDIENMAPFPADDESTYGIVFKLKENAAQRYEAISLANEGKMMCAQVNGRFVDAVIIDKAIKDGVIVIWRDVTLDDINAFDKIIPRIGQKKPKGNKK</sequence>
<gene>
    <name evidence="2" type="ORF">JIN85_09335</name>
</gene>
<keyword evidence="3" id="KW-1185">Reference proteome</keyword>
<accession>A0A934SC79</accession>
<protein>
    <submittedName>
        <fullName evidence="2">Uncharacterized protein</fullName>
    </submittedName>
</protein>
<evidence type="ECO:0000256" key="1">
    <source>
        <dbReference type="SAM" id="SignalP"/>
    </source>
</evidence>
<reference evidence="2" key="1">
    <citation type="submission" date="2021-01" db="EMBL/GenBank/DDBJ databases">
        <title>Modified the classification status of verrucomicrobia.</title>
        <authorList>
            <person name="Feng X."/>
        </authorList>
    </citation>
    <scope>NUCLEOTIDE SEQUENCE</scope>
    <source>
        <strain evidence="2">KCTC 22041</strain>
    </source>
</reference>
<name>A0A934SC79_9BACT</name>
<keyword evidence="1" id="KW-0732">Signal</keyword>